<evidence type="ECO:0008006" key="4">
    <source>
        <dbReference type="Google" id="ProtNLM"/>
    </source>
</evidence>
<dbReference type="PANTHER" id="PTHR43298:SF2">
    <property type="entry name" value="FMN_FAD EXPORTER YEEO-RELATED"/>
    <property type="match status" value="1"/>
</dbReference>
<feature type="non-terminal residue" evidence="3">
    <location>
        <position position="230"/>
    </location>
</feature>
<evidence type="ECO:0000256" key="2">
    <source>
        <dbReference type="SAM" id="Phobius"/>
    </source>
</evidence>
<feature type="transmembrane region" description="Helical" evidence="2">
    <location>
        <begin position="174"/>
        <end position="195"/>
    </location>
</feature>
<feature type="transmembrane region" description="Helical" evidence="2">
    <location>
        <begin position="54"/>
        <end position="81"/>
    </location>
</feature>
<dbReference type="GO" id="GO:0005886">
    <property type="term" value="C:plasma membrane"/>
    <property type="evidence" value="ECO:0007669"/>
    <property type="project" value="TreeGrafter"/>
</dbReference>
<dbReference type="InterPro" id="IPR002528">
    <property type="entry name" value="MATE_fam"/>
</dbReference>
<protein>
    <recommendedName>
        <fullName evidence="4">Polysaccharide biosynthesis protein C-terminal domain-containing protein</fullName>
    </recommendedName>
</protein>
<feature type="transmembrane region" description="Helical" evidence="2">
    <location>
        <begin position="102"/>
        <end position="121"/>
    </location>
</feature>
<name>A0A383CNZ7_9ZZZZ</name>
<dbReference type="GO" id="GO:0015297">
    <property type="term" value="F:antiporter activity"/>
    <property type="evidence" value="ECO:0007669"/>
    <property type="project" value="InterPro"/>
</dbReference>
<feature type="transmembrane region" description="Helical" evidence="2">
    <location>
        <begin position="141"/>
        <end position="162"/>
    </location>
</feature>
<organism evidence="3">
    <name type="scientific">marine metagenome</name>
    <dbReference type="NCBI Taxonomy" id="408172"/>
    <lineage>
        <taxon>unclassified sequences</taxon>
        <taxon>metagenomes</taxon>
        <taxon>ecological metagenomes</taxon>
    </lineage>
</organism>
<sequence length="230" mass="24724">MKLPQNKTSRLEGFIDNPSKALWTLAFPIMAGMGIHTLYTIVDMIFIGRLGGDAIAAVAFNMPLFFLVLGLSFGVGSGVTASIARFIGAKDKVNADNTAEHAVALGLIISTILTTFGLIYGEGLLQRLGATESVLPLSWDYLKVSLIGLPFMVFSTFFRSILSGEGDMKLPMAVAGLGTILNIILDPIFIFTLGYGVGGAAMASAISQLIVFLIFVYMLFVKEHAYIRFP</sequence>
<feature type="transmembrane region" description="Helical" evidence="2">
    <location>
        <begin position="21"/>
        <end position="42"/>
    </location>
</feature>
<dbReference type="AlphaFoldDB" id="A0A383CNZ7"/>
<proteinExistence type="predicted"/>
<dbReference type="Pfam" id="PF01554">
    <property type="entry name" value="MatE"/>
    <property type="match status" value="1"/>
</dbReference>
<evidence type="ECO:0000256" key="1">
    <source>
        <dbReference type="ARBA" id="ARBA00022448"/>
    </source>
</evidence>
<keyword evidence="2" id="KW-1133">Transmembrane helix</keyword>
<accession>A0A383CNZ7</accession>
<keyword evidence="2" id="KW-0472">Membrane</keyword>
<dbReference type="PANTHER" id="PTHR43298">
    <property type="entry name" value="MULTIDRUG RESISTANCE PROTEIN NORM-RELATED"/>
    <property type="match status" value="1"/>
</dbReference>
<keyword evidence="2" id="KW-0812">Transmembrane</keyword>
<keyword evidence="1" id="KW-0813">Transport</keyword>
<gene>
    <name evidence="3" type="ORF">METZ01_LOCUS486950</name>
</gene>
<evidence type="ECO:0000313" key="3">
    <source>
        <dbReference type="EMBL" id="SVE34096.1"/>
    </source>
</evidence>
<dbReference type="GO" id="GO:0042910">
    <property type="term" value="F:xenobiotic transmembrane transporter activity"/>
    <property type="evidence" value="ECO:0007669"/>
    <property type="project" value="InterPro"/>
</dbReference>
<feature type="transmembrane region" description="Helical" evidence="2">
    <location>
        <begin position="201"/>
        <end position="220"/>
    </location>
</feature>
<reference evidence="3" key="1">
    <citation type="submission" date="2018-05" db="EMBL/GenBank/DDBJ databases">
        <authorList>
            <person name="Lanie J.A."/>
            <person name="Ng W.-L."/>
            <person name="Kazmierczak K.M."/>
            <person name="Andrzejewski T.M."/>
            <person name="Davidsen T.M."/>
            <person name="Wayne K.J."/>
            <person name="Tettelin H."/>
            <person name="Glass J.I."/>
            <person name="Rusch D."/>
            <person name="Podicherti R."/>
            <person name="Tsui H.-C.T."/>
            <person name="Winkler M.E."/>
        </authorList>
    </citation>
    <scope>NUCLEOTIDE SEQUENCE</scope>
</reference>
<dbReference type="EMBL" id="UINC01210572">
    <property type="protein sequence ID" value="SVE34096.1"/>
    <property type="molecule type" value="Genomic_DNA"/>
</dbReference>
<dbReference type="InterPro" id="IPR050222">
    <property type="entry name" value="MATE_MdtK"/>
</dbReference>
<dbReference type="NCBIfam" id="TIGR00797">
    <property type="entry name" value="matE"/>
    <property type="match status" value="1"/>
</dbReference>